<keyword evidence="4 5" id="KW-0472">Membrane</keyword>
<feature type="transmembrane region" description="Helical" evidence="5">
    <location>
        <begin position="165"/>
        <end position="191"/>
    </location>
</feature>
<keyword evidence="3 5" id="KW-1133">Transmembrane helix</keyword>
<dbReference type="PANTHER" id="PTHR37306">
    <property type="entry name" value="COLICIN V PRODUCTION PROTEIN"/>
    <property type="match status" value="1"/>
</dbReference>
<dbReference type="AlphaFoldDB" id="A0A928Q516"/>
<sequence>MSFIDLILIAILTWFTIVGCEKGLIRSLAGFVGYLAASVAAAVIGRMAAGALYQNFIYDNLVGKITETLQSTAGQGAEQKVQALQDSLPAFLRTGLSGDGFLSALDSSIEKAAPQIANLLSPSVIGFTRLVITVVLFSALYFVVRILMRVIGSAFRLPILRQIDMMAGGVVGFLSGCAIALLLCMLLQLALPMMKDGLFGVTQEGLKSSWVYQALYEKSPVNFLFPEE</sequence>
<feature type="transmembrane region" description="Helical" evidence="5">
    <location>
        <begin position="6"/>
        <end position="24"/>
    </location>
</feature>
<evidence type="ECO:0000313" key="6">
    <source>
        <dbReference type="EMBL" id="MBE6833357.1"/>
    </source>
</evidence>
<dbReference type="RefSeq" id="WP_326840318.1">
    <property type="nucleotide sequence ID" value="NZ_SVNY01000003.1"/>
</dbReference>
<evidence type="ECO:0000256" key="2">
    <source>
        <dbReference type="ARBA" id="ARBA00022692"/>
    </source>
</evidence>
<accession>A0A928Q516</accession>
<keyword evidence="2 5" id="KW-0812">Transmembrane</keyword>
<dbReference type="GO" id="GO:0016020">
    <property type="term" value="C:membrane"/>
    <property type="evidence" value="ECO:0007669"/>
    <property type="project" value="UniProtKB-SubCell"/>
</dbReference>
<dbReference type="PANTHER" id="PTHR37306:SF1">
    <property type="entry name" value="COLICIN V PRODUCTION PROTEIN"/>
    <property type="match status" value="1"/>
</dbReference>
<reference evidence="6" key="1">
    <citation type="submission" date="2019-04" db="EMBL/GenBank/DDBJ databases">
        <title>Evolution of Biomass-Degrading Anaerobic Consortia Revealed by Metagenomics.</title>
        <authorList>
            <person name="Peng X."/>
        </authorList>
    </citation>
    <scope>NUCLEOTIDE SEQUENCE</scope>
    <source>
        <strain evidence="6">SIG551</strain>
    </source>
</reference>
<evidence type="ECO:0000256" key="4">
    <source>
        <dbReference type="ARBA" id="ARBA00023136"/>
    </source>
</evidence>
<feature type="transmembrane region" description="Helical" evidence="5">
    <location>
        <begin position="31"/>
        <end position="53"/>
    </location>
</feature>
<comment type="caution">
    <text evidence="6">The sequence shown here is derived from an EMBL/GenBank/DDBJ whole genome shotgun (WGS) entry which is preliminary data.</text>
</comment>
<dbReference type="InterPro" id="IPR003825">
    <property type="entry name" value="Colicin-V_CvpA"/>
</dbReference>
<gene>
    <name evidence="6" type="ORF">E7512_07210</name>
</gene>
<dbReference type="Proteomes" id="UP000754750">
    <property type="component" value="Unassembled WGS sequence"/>
</dbReference>
<dbReference type="GO" id="GO:0009403">
    <property type="term" value="P:toxin biosynthetic process"/>
    <property type="evidence" value="ECO:0007669"/>
    <property type="project" value="InterPro"/>
</dbReference>
<evidence type="ECO:0000313" key="7">
    <source>
        <dbReference type="Proteomes" id="UP000754750"/>
    </source>
</evidence>
<feature type="transmembrane region" description="Helical" evidence="5">
    <location>
        <begin position="124"/>
        <end position="144"/>
    </location>
</feature>
<evidence type="ECO:0000256" key="3">
    <source>
        <dbReference type="ARBA" id="ARBA00022989"/>
    </source>
</evidence>
<name>A0A928Q516_9FIRM</name>
<comment type="subcellular location">
    <subcellularLocation>
        <location evidence="1">Membrane</location>
        <topology evidence="1">Multi-pass membrane protein</topology>
    </subcellularLocation>
</comment>
<evidence type="ECO:0000256" key="1">
    <source>
        <dbReference type="ARBA" id="ARBA00004141"/>
    </source>
</evidence>
<dbReference type="EMBL" id="SVNY01000003">
    <property type="protein sequence ID" value="MBE6833357.1"/>
    <property type="molecule type" value="Genomic_DNA"/>
</dbReference>
<organism evidence="6 7">
    <name type="scientific">Faecalispora sporosphaeroides</name>
    <dbReference type="NCBI Taxonomy" id="1549"/>
    <lineage>
        <taxon>Bacteria</taxon>
        <taxon>Bacillati</taxon>
        <taxon>Bacillota</taxon>
        <taxon>Clostridia</taxon>
        <taxon>Eubacteriales</taxon>
        <taxon>Oscillospiraceae</taxon>
        <taxon>Faecalispora</taxon>
    </lineage>
</organism>
<proteinExistence type="predicted"/>
<dbReference type="Pfam" id="PF02674">
    <property type="entry name" value="Colicin_V"/>
    <property type="match status" value="1"/>
</dbReference>
<protein>
    <submittedName>
        <fullName evidence="6">CvpA family protein</fullName>
    </submittedName>
</protein>
<evidence type="ECO:0000256" key="5">
    <source>
        <dbReference type="SAM" id="Phobius"/>
    </source>
</evidence>